<dbReference type="Gene3D" id="3.40.50.10190">
    <property type="entry name" value="BRCT domain"/>
    <property type="match status" value="1"/>
</dbReference>
<dbReference type="KEGG" id="loi:92363633"/>
<sequence>MSLTDVEEAETVELLSEDSCSTVSTPYQDVEVTAAHSSLPPTINTEEERLRRDALHECFFVPELRPQSAWLEESSAAGNESPACAREISWDVAHADHLIVPVRWRVALASPGAGCSPPHTTPWVPYAVPLVKISTTGATATADTANTTSSMSSSGGSSGATMHPVGSVQLSLGRSALLLAVKLSSHLSYAWSSEVAHEGLGGVAASISRAQCTLHLHYSVAKTPQAPPLLLARPECRSFDVFAISPTTALLGVVLQPHQRYHIKRKKGAGKSVHTTEDQPCDADGVLTLRMGPYCHVDVALDGVPSEACASGSAGTRRTTVSGAYNGIHAQTRWNAQTHDSPAVYRRSACRSGVARERPADAAQPRRGSATSLVTGDSTAVLATLSNVSDSVALSGNSDLEHDGPLASGGEKVTATPLHTLVAELAGEAPYDLRKRRRPATARRHVAAAAARRAGEVEALEGDADDGVDAAVPYSAAAAPRGTVLFTTGVRLSDAEEKALKDLGALVNPHLRLARHARVLVAQRPLMRSVKLLTVLPYVQDVVHQSWLDAVLHDRTLNLPVDGFAFTERRIAGSIESENNFNLRETLSRAPAERQRLFAQQRFWVHKSATPQEPPMNDLKTVLVASGGIVTRRVLDADVLVLPSRKPNLSCWRGIAQQLVGVGRASTTSASATPPLAQREKAGVLFVIPDDIFKCVLQQRPLSASSIAPPRQLLIDVAATRGSIGAASTGRRSSQAARKAPRASTAQRSPRPSSQKRTR</sequence>
<feature type="domain" description="BRCT" evidence="2">
    <location>
        <begin position="497"/>
        <end position="557"/>
    </location>
</feature>
<comment type="caution">
    <text evidence="3">The sequence shown here is derived from an EMBL/GenBank/DDBJ whole genome shotgun (WGS) entry which is preliminary data.</text>
</comment>
<dbReference type="EMBL" id="JAFHLR010000006">
    <property type="protein sequence ID" value="KAG5487332.1"/>
    <property type="molecule type" value="Genomic_DNA"/>
</dbReference>
<dbReference type="InterPro" id="IPR036420">
    <property type="entry name" value="BRCT_dom_sf"/>
</dbReference>
<name>A0A836GSG6_9TRYP</name>
<feature type="compositionally biased region" description="Polar residues" evidence="1">
    <location>
        <begin position="744"/>
        <end position="753"/>
    </location>
</feature>
<evidence type="ECO:0000313" key="4">
    <source>
        <dbReference type="Proteomes" id="UP000674143"/>
    </source>
</evidence>
<evidence type="ECO:0000313" key="3">
    <source>
        <dbReference type="EMBL" id="KAG5487332.1"/>
    </source>
</evidence>
<accession>A0A836GSG6</accession>
<gene>
    <name evidence="3" type="ORF">LSCM4_07822</name>
</gene>
<protein>
    <recommendedName>
        <fullName evidence="2">BRCT domain-containing protein</fullName>
    </recommendedName>
</protein>
<evidence type="ECO:0000259" key="2">
    <source>
        <dbReference type="PROSITE" id="PS50172"/>
    </source>
</evidence>
<reference evidence="4" key="1">
    <citation type="journal article" date="2021" name="Microbiol. Resour. Announc.">
        <title>LGAAP: Leishmaniinae Genome Assembly and Annotation Pipeline.</title>
        <authorList>
            <person name="Almutairi H."/>
            <person name="Urbaniak M.D."/>
            <person name="Bates M.D."/>
            <person name="Jariyapan N."/>
            <person name="Kwakye-Nuako G."/>
            <person name="Thomaz-Soccol V."/>
            <person name="Al-Salem W.S."/>
            <person name="Dillon R.J."/>
            <person name="Bates P.A."/>
            <person name="Gatherer D."/>
        </authorList>
    </citation>
    <scope>NUCLEOTIDE SEQUENCE [LARGE SCALE GENOMIC DNA]</scope>
</reference>
<dbReference type="InterPro" id="IPR001357">
    <property type="entry name" value="BRCT_dom"/>
</dbReference>
<reference evidence="4" key="2">
    <citation type="journal article" date="2021" name="Sci. Data">
        <title>Chromosome-scale genome sequencing, assembly and annotation of six genomes from subfamily Leishmaniinae.</title>
        <authorList>
            <person name="Almutairi H."/>
            <person name="Urbaniak M.D."/>
            <person name="Bates M.D."/>
            <person name="Jariyapan N."/>
            <person name="Kwakye-Nuako G."/>
            <person name="Thomaz Soccol V."/>
            <person name="Al-Salem W.S."/>
            <person name="Dillon R.J."/>
            <person name="Bates P.A."/>
            <person name="Gatherer D."/>
        </authorList>
    </citation>
    <scope>NUCLEOTIDE SEQUENCE [LARGE SCALE GENOMIC DNA]</scope>
</reference>
<dbReference type="Proteomes" id="UP000674143">
    <property type="component" value="Unassembled WGS sequence"/>
</dbReference>
<dbReference type="AlphaFoldDB" id="A0A836GSG6"/>
<feature type="region of interest" description="Disordered" evidence="1">
    <location>
        <begin position="338"/>
        <end position="373"/>
    </location>
</feature>
<dbReference type="GeneID" id="92363633"/>
<dbReference type="PROSITE" id="PS50172">
    <property type="entry name" value="BRCT"/>
    <property type="match status" value="1"/>
</dbReference>
<proteinExistence type="predicted"/>
<dbReference type="RefSeq" id="XP_067065829.1">
    <property type="nucleotide sequence ID" value="XM_067209699.1"/>
</dbReference>
<feature type="region of interest" description="Disordered" evidence="1">
    <location>
        <begin position="723"/>
        <end position="759"/>
    </location>
</feature>
<organism evidence="3 4">
    <name type="scientific">Leishmania orientalis</name>
    <dbReference type="NCBI Taxonomy" id="2249476"/>
    <lineage>
        <taxon>Eukaryota</taxon>
        <taxon>Discoba</taxon>
        <taxon>Euglenozoa</taxon>
        <taxon>Kinetoplastea</taxon>
        <taxon>Metakinetoplastina</taxon>
        <taxon>Trypanosomatida</taxon>
        <taxon>Trypanosomatidae</taxon>
        <taxon>Leishmaniinae</taxon>
        <taxon>Leishmania</taxon>
    </lineage>
</organism>
<evidence type="ECO:0000256" key="1">
    <source>
        <dbReference type="SAM" id="MobiDB-lite"/>
    </source>
</evidence>
<keyword evidence="4" id="KW-1185">Reference proteome</keyword>